<evidence type="ECO:0000313" key="14">
    <source>
        <dbReference type="EMBL" id="TGZ61571.1"/>
    </source>
</evidence>
<feature type="transmembrane region" description="Helical" evidence="10">
    <location>
        <begin position="890"/>
        <end position="910"/>
    </location>
</feature>
<dbReference type="InterPro" id="IPR041491">
    <property type="entry name" value="TRPM_SLOG"/>
</dbReference>
<feature type="transmembrane region" description="Helical" evidence="10">
    <location>
        <begin position="1128"/>
        <end position="1149"/>
    </location>
</feature>
<feature type="transmembrane region" description="Helical" evidence="10">
    <location>
        <begin position="1208"/>
        <end position="1230"/>
    </location>
</feature>
<evidence type="ECO:0000256" key="7">
    <source>
        <dbReference type="ARBA" id="ARBA00023303"/>
    </source>
</evidence>
<dbReference type="EMBL" id="SJOL01007899">
    <property type="protein sequence ID" value="TGZ61571.1"/>
    <property type="molecule type" value="Genomic_DNA"/>
</dbReference>
<evidence type="ECO:0000256" key="6">
    <source>
        <dbReference type="ARBA" id="ARBA00023136"/>
    </source>
</evidence>
<keyword evidence="2" id="KW-0813">Transport</keyword>
<evidence type="ECO:0000259" key="12">
    <source>
        <dbReference type="Pfam" id="PF18139"/>
    </source>
</evidence>
<evidence type="ECO:0000256" key="2">
    <source>
        <dbReference type="ARBA" id="ARBA00022448"/>
    </source>
</evidence>
<feature type="domain" description="TRPM SLOG" evidence="12">
    <location>
        <begin position="293"/>
        <end position="521"/>
    </location>
</feature>
<dbReference type="InterPro" id="IPR002110">
    <property type="entry name" value="Ankyrin_rpt"/>
</dbReference>
<dbReference type="Pfam" id="PF18139">
    <property type="entry name" value="LSDAT_euk"/>
    <property type="match status" value="1"/>
</dbReference>
<name>A0A4S2LEC1_OPIFE</name>
<keyword evidence="4 10" id="KW-1133">Transmembrane helix</keyword>
<feature type="region of interest" description="Disordered" evidence="9">
    <location>
        <begin position="921"/>
        <end position="951"/>
    </location>
</feature>
<dbReference type="STRING" id="147828.A0A4S2LEC1"/>
<keyword evidence="7" id="KW-0407">Ion channel</keyword>
<comment type="subcellular location">
    <subcellularLocation>
        <location evidence="1">Membrane</location>
        <topology evidence="1">Multi-pass membrane protein</topology>
    </subcellularLocation>
</comment>
<feature type="compositionally biased region" description="Polar residues" evidence="9">
    <location>
        <begin position="1554"/>
        <end position="1565"/>
    </location>
</feature>
<gene>
    <name evidence="14" type="ORF">CRM22_007924</name>
</gene>
<dbReference type="InterPro" id="IPR050927">
    <property type="entry name" value="TRPM"/>
</dbReference>
<dbReference type="OrthoDB" id="9983120at2759"/>
<feature type="region of interest" description="Disordered" evidence="9">
    <location>
        <begin position="185"/>
        <end position="210"/>
    </location>
</feature>
<dbReference type="Pfam" id="PF00023">
    <property type="entry name" value="Ank"/>
    <property type="match status" value="1"/>
</dbReference>
<dbReference type="GO" id="GO:0005886">
    <property type="term" value="C:plasma membrane"/>
    <property type="evidence" value="ECO:0007669"/>
    <property type="project" value="TreeGrafter"/>
</dbReference>
<dbReference type="Pfam" id="PF25508">
    <property type="entry name" value="TRPM2"/>
    <property type="match status" value="1"/>
</dbReference>
<evidence type="ECO:0000256" key="1">
    <source>
        <dbReference type="ARBA" id="ARBA00004141"/>
    </source>
</evidence>
<keyword evidence="3 10" id="KW-0812">Transmembrane</keyword>
<feature type="compositionally biased region" description="Basic and acidic residues" evidence="9">
    <location>
        <begin position="190"/>
        <end position="201"/>
    </location>
</feature>
<feature type="transmembrane region" description="Helical" evidence="10">
    <location>
        <begin position="1045"/>
        <end position="1064"/>
    </location>
</feature>
<keyword evidence="15" id="KW-1185">Reference proteome</keyword>
<evidence type="ECO:0000256" key="9">
    <source>
        <dbReference type="SAM" id="MobiDB-lite"/>
    </source>
</evidence>
<evidence type="ECO:0000256" key="3">
    <source>
        <dbReference type="ARBA" id="ARBA00022692"/>
    </source>
</evidence>
<organism evidence="14 15">
    <name type="scientific">Opisthorchis felineus</name>
    <dbReference type="NCBI Taxonomy" id="147828"/>
    <lineage>
        <taxon>Eukaryota</taxon>
        <taxon>Metazoa</taxon>
        <taxon>Spiralia</taxon>
        <taxon>Lophotrochozoa</taxon>
        <taxon>Platyhelminthes</taxon>
        <taxon>Trematoda</taxon>
        <taxon>Digenea</taxon>
        <taxon>Opisthorchiida</taxon>
        <taxon>Opisthorchiata</taxon>
        <taxon>Opisthorchiidae</taxon>
        <taxon>Opisthorchis</taxon>
    </lineage>
</organism>
<dbReference type="InterPro" id="IPR057366">
    <property type="entry name" value="TRPM-like"/>
</dbReference>
<sequence length="1762" mass="198624">MFSEGTSWMLYDLLNAFRFDDVEKLAASLEAGSAQTLDAYDFLNDNQGQWISLIPVGNLTHGNLLHGAVWYSAHRCLAYLLEHGFGRQASAPTTDGTTPLHLAAAVGDYVASDLLLRYGASTKAQDQFGRIPLHHAATTDICIAVQLCAVDATGLSVRDWESKDPLEISFQNQCMDTARFLALAQQKSGKRGDRKNSRSESHLQQLRRKPAHVKESTLWIPYNLKAPRCIKIEPKTAPNEDICECNLPVKEHGVATKNPVLKKRFAAYEGRFIRVPSPTFGELTHPANNYLSQYVRSVDELDLTKLTYFFESVWSLHRPQLVLTFYGDDVSSSIVKESLRKLVWKASDSTLTWILTDGLQRGISPTVSEATKHYIEAYGLGLVESIGIVPWRRVCSISNMSPDTYMGNPTAKCEMVDEDSVLHENLDANMTAYFFVDTEDRPAKEATFLFRSKMETALRNWAITESLGESQQLAQSKIQMCGILSGGDEGTLKSIHASLGSGTPFVVLKETGGLAGIISECIEDMEIGERNVRKKALTEGSRESAAFQLSPANIRETVMSHWDEVAKPDLVVLLIQDILDKREMICVCDLEEEDLDYHVLLLLIRPATEGIEMTAENNIAKLEIAIALNRSDVARERVFLDGMKWDNERLGAYMSSFLLRDNVPFMKLFLEKGFDLKSYLTRGRLEMLYTLSLARAKQKKPLLNAIRRFMRTPTRVTLFIVGRLLTLLMGNRYYPIYMGADFLENDEKARARTLSCPATHLFIWALLTERKETAELFWTQLEEPLGAALMAAALLRHYCHYADSTVNRDELEELSSAFETKACGLLSECFADDPASTAEVLIRERALFGHMSCMMLASNGKCLSFVAHRCSEQYLELVWCGNIDPQTSRFSLFIALVVGILMPTLVPFTLKFTVDRSRRRELEEDQDHGDEKRPLSSTTSVPEMASAADNERSKRKGCISYRRKLVGFYNAPMVRFAYATLSHLAFLCFFIYALLFDYKAQKNYDMTSKLILLFWVFTYFAENVRQGITSGLSFRDNMKRIWKSLELVAIILFIIGTALHLMLVAEVRRVALPIDLTNTVQQTLFRMGQIFYGTSLSLFFYRLLEVFTADRRIGPLVVMIQSMVVKDLMPFMSLLVVALFSFALLQWAVAYTGTASESYLDNSKTLFEALKLAYFQMFGEYQLEDLTTKQSEDCKTNKLNCVDGISEWLAPIILAIFVILTQVLLLNLLIAMLTTTYERIESSATGYWSLQRYQVICEFVERSVFPPPLIIFWHIYLLFRCMGRRCMHSESYGEHPFKKSYVKDKAATERRLIQWERLRFWDYQRYVLHGRRRKKASKSVNVRTTVMGGQGGASGTQISQALQSLQDGTNEGIRSLMEKINRVDEVDRKADLILRLLKGLQEEVGLYRSLQTRSAEAVEDLGLRQVPPRRWPAPKLVNLLSKPLVKIGFSSPPSSPAKVPTNVPMVQATPPNAFGEMSDKPSNMIVVSGQDHKLAMFYPPTSDATPSLFAEPVPWGTEKLPSDVLGWRPPYSPIEGWTESSDFVTAMTSREWNPMGTTYLPSTEQVPPDPETGMPRNPSGRTGVIGKGLLPVWGPNPAIILVVTRYTSPTSHGPGELQVAVCELQITRQLPWLLVRHPATCDGVSCMQSMVDLWVSARTKQLCAANPEKAAFYEKALAFYRQSSPSVVFSGYLNDMVNTDNAWIEPTVINIHLGTHPDKSDALLHLFVPEDCCLRWARADDQTPMRTSHRTVLDITIGRLKS</sequence>
<evidence type="ECO:0000256" key="10">
    <source>
        <dbReference type="SAM" id="Phobius"/>
    </source>
</evidence>
<keyword evidence="5" id="KW-0406">Ion transport</keyword>
<dbReference type="PROSITE" id="PS50297">
    <property type="entry name" value="ANK_REP_REGION"/>
    <property type="match status" value="1"/>
</dbReference>
<evidence type="ECO:0000256" key="4">
    <source>
        <dbReference type="ARBA" id="ARBA00022989"/>
    </source>
</evidence>
<evidence type="ECO:0000313" key="15">
    <source>
        <dbReference type="Proteomes" id="UP000308267"/>
    </source>
</evidence>
<evidence type="ECO:0000256" key="8">
    <source>
        <dbReference type="PROSITE-ProRule" id="PRU00023"/>
    </source>
</evidence>
<keyword evidence="6 10" id="KW-0472">Membrane</keyword>
<dbReference type="Gene3D" id="1.25.40.20">
    <property type="entry name" value="Ankyrin repeat-containing domain"/>
    <property type="match status" value="1"/>
</dbReference>
<feature type="domain" description="TRPM-like" evidence="13">
    <location>
        <begin position="638"/>
        <end position="868"/>
    </location>
</feature>
<evidence type="ECO:0000256" key="5">
    <source>
        <dbReference type="ARBA" id="ARBA00023065"/>
    </source>
</evidence>
<feature type="transmembrane region" description="Helical" evidence="10">
    <location>
        <begin position="973"/>
        <end position="994"/>
    </location>
</feature>
<comment type="caution">
    <text evidence="14">The sequence shown here is derived from an EMBL/GenBank/DDBJ whole genome shotgun (WGS) entry which is preliminary data.</text>
</comment>
<dbReference type="Proteomes" id="UP000308267">
    <property type="component" value="Unassembled WGS sequence"/>
</dbReference>
<feature type="region of interest" description="Disordered" evidence="9">
    <location>
        <begin position="1554"/>
        <end position="1577"/>
    </location>
</feature>
<feature type="transmembrane region" description="Helical" evidence="10">
    <location>
        <begin position="1006"/>
        <end position="1024"/>
    </location>
</feature>
<feature type="domain" description="Ion transport" evidence="11">
    <location>
        <begin position="986"/>
        <end position="1243"/>
    </location>
</feature>
<dbReference type="Pfam" id="PF00520">
    <property type="entry name" value="Ion_trans"/>
    <property type="match status" value="1"/>
</dbReference>
<evidence type="ECO:0000259" key="11">
    <source>
        <dbReference type="Pfam" id="PF00520"/>
    </source>
</evidence>
<reference evidence="14 15" key="1">
    <citation type="journal article" date="2019" name="BMC Genomics">
        <title>New insights from Opisthorchis felineus genome: update on genomics of the epidemiologically important liver flukes.</title>
        <authorList>
            <person name="Ershov N.I."/>
            <person name="Mordvinov V.A."/>
            <person name="Prokhortchouk E.B."/>
            <person name="Pakharukova M.Y."/>
            <person name="Gunbin K.V."/>
            <person name="Ustyantsev K."/>
            <person name="Genaev M.A."/>
            <person name="Blinov A.G."/>
            <person name="Mazur A."/>
            <person name="Boulygina E."/>
            <person name="Tsygankova S."/>
            <person name="Khrameeva E."/>
            <person name="Chekanov N."/>
            <person name="Fan G."/>
            <person name="Xiao A."/>
            <person name="Zhang H."/>
            <person name="Xu X."/>
            <person name="Yang H."/>
            <person name="Solovyev V."/>
            <person name="Lee S.M."/>
            <person name="Liu X."/>
            <person name="Afonnikov D.A."/>
            <person name="Skryabin K.G."/>
        </authorList>
    </citation>
    <scope>NUCLEOTIDE SEQUENCE [LARGE SCALE GENOMIC DNA]</scope>
    <source>
        <strain evidence="14">AK-0245</strain>
        <tissue evidence="14">Whole organism</tissue>
    </source>
</reference>
<protein>
    <submittedName>
        <fullName evidence="14">Uncharacterized protein</fullName>
    </submittedName>
</protein>
<evidence type="ECO:0000259" key="13">
    <source>
        <dbReference type="Pfam" id="PF25508"/>
    </source>
</evidence>
<dbReference type="Gene3D" id="3.90.79.10">
    <property type="entry name" value="Nucleoside Triphosphate Pyrophosphohydrolase"/>
    <property type="match status" value="1"/>
</dbReference>
<dbReference type="InterPro" id="IPR036770">
    <property type="entry name" value="Ankyrin_rpt-contain_sf"/>
</dbReference>
<keyword evidence="8" id="KW-0040">ANK repeat</keyword>
<proteinExistence type="predicted"/>
<feature type="transmembrane region" description="Helical" evidence="10">
    <location>
        <begin position="1084"/>
        <end position="1104"/>
    </location>
</feature>
<dbReference type="SUPFAM" id="SSF48403">
    <property type="entry name" value="Ankyrin repeat"/>
    <property type="match status" value="1"/>
</dbReference>
<dbReference type="InterPro" id="IPR005821">
    <property type="entry name" value="Ion_trans_dom"/>
</dbReference>
<dbReference type="PROSITE" id="PS50088">
    <property type="entry name" value="ANK_REPEAT"/>
    <property type="match status" value="1"/>
</dbReference>
<feature type="repeat" description="ANK" evidence="8">
    <location>
        <begin position="95"/>
        <end position="127"/>
    </location>
</feature>
<dbReference type="PANTHER" id="PTHR13800">
    <property type="entry name" value="TRANSIENT RECEPTOR POTENTIAL CATION CHANNEL, SUBFAMILY M, MEMBER 6"/>
    <property type="match status" value="1"/>
</dbReference>
<dbReference type="GO" id="GO:0099604">
    <property type="term" value="F:ligand-gated calcium channel activity"/>
    <property type="evidence" value="ECO:0007669"/>
    <property type="project" value="TreeGrafter"/>
</dbReference>
<accession>A0A4S2LEC1</accession>
<dbReference type="Pfam" id="PF25969">
    <property type="entry name" value="NUDT9_N"/>
    <property type="match status" value="1"/>
</dbReference>
<dbReference type="PANTHER" id="PTHR13800:SF12">
    <property type="entry name" value="TRANSIENT RECEPTOR POTENTIAL CATION CHANNEL SUBFAMILY M MEMBER-LIKE 2"/>
    <property type="match status" value="1"/>
</dbReference>